<dbReference type="Proteomes" id="UP001642409">
    <property type="component" value="Unassembled WGS sequence"/>
</dbReference>
<proteinExistence type="predicted"/>
<accession>A0AA86QE72</accession>
<dbReference type="PROSITE" id="PS00198">
    <property type="entry name" value="4FE4S_FER_1"/>
    <property type="match status" value="1"/>
</dbReference>
<evidence type="ECO:0000313" key="4">
    <source>
        <dbReference type="EMBL" id="CAL5997679.1"/>
    </source>
</evidence>
<evidence type="ECO:0000313" key="7">
    <source>
        <dbReference type="Proteomes" id="UP001642409"/>
    </source>
</evidence>
<dbReference type="Pfam" id="PF12797">
    <property type="entry name" value="Fer4_2"/>
    <property type="match status" value="1"/>
</dbReference>
<evidence type="ECO:0000313" key="2">
    <source>
        <dbReference type="EMBL" id="CAI9943868.1"/>
    </source>
</evidence>
<dbReference type="EMBL" id="CATOUU010000889">
    <property type="protein sequence ID" value="CAI9957586.1"/>
    <property type="molecule type" value="Genomic_DNA"/>
</dbReference>
<dbReference type="EMBL" id="CAXDID020000135">
    <property type="protein sequence ID" value="CAL6036816.1"/>
    <property type="molecule type" value="Genomic_DNA"/>
</dbReference>
<evidence type="ECO:0000259" key="1">
    <source>
        <dbReference type="PROSITE" id="PS51379"/>
    </source>
</evidence>
<organism evidence="3">
    <name type="scientific">Hexamita inflata</name>
    <dbReference type="NCBI Taxonomy" id="28002"/>
    <lineage>
        <taxon>Eukaryota</taxon>
        <taxon>Metamonada</taxon>
        <taxon>Diplomonadida</taxon>
        <taxon>Hexamitidae</taxon>
        <taxon>Hexamitinae</taxon>
        <taxon>Hexamita</taxon>
    </lineage>
</organism>
<dbReference type="EMBL" id="CATOUU010000720">
    <property type="protein sequence ID" value="CAI9943868.1"/>
    <property type="molecule type" value="Genomic_DNA"/>
</dbReference>
<sequence length="58" mass="5907">MKAVAAQLDNCCGCQQCNVCGVDAISYDGEMKVVINADNCVGCGACVGTCPCGVLEMQ</sequence>
<dbReference type="AlphaFoldDB" id="A0AA86QE72"/>
<dbReference type="SUPFAM" id="SSF54862">
    <property type="entry name" value="4Fe-4S ferredoxins"/>
    <property type="match status" value="1"/>
</dbReference>
<comment type="caution">
    <text evidence="3">The sequence shown here is derived from an EMBL/GenBank/DDBJ whole genome shotgun (WGS) entry which is preliminary data.</text>
</comment>
<reference evidence="4 7" key="2">
    <citation type="submission" date="2024-07" db="EMBL/GenBank/DDBJ databases">
        <authorList>
            <person name="Akdeniz Z."/>
        </authorList>
    </citation>
    <scope>NUCLEOTIDE SEQUENCE [LARGE SCALE GENOMIC DNA]</scope>
</reference>
<feature type="domain" description="4Fe-4S ferredoxin-type" evidence="1">
    <location>
        <begin position="31"/>
        <end position="58"/>
    </location>
</feature>
<dbReference type="EMBL" id="CAXDID020000050">
    <property type="protein sequence ID" value="CAL6005270.1"/>
    <property type="molecule type" value="Genomic_DNA"/>
</dbReference>
<gene>
    <name evidence="4" type="ORF">HINF_LOCUS15362</name>
    <name evidence="5" type="ORF">HINF_LOCUS19290</name>
    <name evidence="2" type="ORF">HINF_LOCUS31513</name>
    <name evidence="6" type="ORF">HINF_LOCUS36590</name>
    <name evidence="3" type="ORF">HINF_LOCUS45231</name>
</gene>
<keyword evidence="7" id="KW-1185">Reference proteome</keyword>
<evidence type="ECO:0000313" key="3">
    <source>
        <dbReference type="EMBL" id="CAI9957586.1"/>
    </source>
</evidence>
<evidence type="ECO:0000313" key="5">
    <source>
        <dbReference type="EMBL" id="CAL6005270.1"/>
    </source>
</evidence>
<dbReference type="PROSITE" id="PS51379">
    <property type="entry name" value="4FE4S_FER_2"/>
    <property type="match status" value="1"/>
</dbReference>
<name>A0AA86QE72_9EUKA</name>
<dbReference type="EMBL" id="CAXDID020000037">
    <property type="protein sequence ID" value="CAL5997679.1"/>
    <property type="molecule type" value="Genomic_DNA"/>
</dbReference>
<evidence type="ECO:0000313" key="6">
    <source>
        <dbReference type="EMBL" id="CAL6036816.1"/>
    </source>
</evidence>
<dbReference type="InterPro" id="IPR017900">
    <property type="entry name" value="4Fe4S_Fe_S_CS"/>
</dbReference>
<protein>
    <submittedName>
        <fullName evidence="3">4Fe-4S dicluster domain-containing protein</fullName>
    </submittedName>
    <submittedName>
        <fullName evidence="4">4Fe-4S_dicluster domain-containing protein</fullName>
    </submittedName>
</protein>
<dbReference type="Gene3D" id="3.30.70.20">
    <property type="match status" value="1"/>
</dbReference>
<reference evidence="3" key="1">
    <citation type="submission" date="2023-06" db="EMBL/GenBank/DDBJ databases">
        <authorList>
            <person name="Kurt Z."/>
        </authorList>
    </citation>
    <scope>NUCLEOTIDE SEQUENCE</scope>
</reference>
<dbReference type="InterPro" id="IPR017896">
    <property type="entry name" value="4Fe4S_Fe-S-bd"/>
</dbReference>